<dbReference type="Proteomes" id="UP000199041">
    <property type="component" value="Unassembled WGS sequence"/>
</dbReference>
<sequence>MKKKISTSGSGLLLRMRSYFQGENVLKKTYKEEQPLRAALFSTWQMQKHGAKVAAAHRVMNGKNSDKLLKRLDKNEDVLIQVRDLLVSAVRDKLPLTPASEWLLDNFYLIEEQISTGRKHLPKGYSQNLPHLLSGPSAGFPRVYDIALEIISHSDGRVDLMNLSSFINAYQKQDNLTLGELWAIPIMLRLALIENLRRVAVSIALDRIDQNMAGYWAGKLLDEAETHPKDIILTVADMARTGPVLSSSFVAEFTRRLQGKGAGLSLPLSWIDQQLVETGYTSSELIHMENQSQAADQVSMRNSIESLRLLRTTEWRDFVESISSVDRILKSDEVYASMDFTTRDSYRHVIESIAQKSPLPESDIAAIAIKLANNSKENKEDYRKRHVGYYLIDKGVEQTRKEARMAKRFSDQLKGLIGGHRLFYYSGGTFICTLVFCFLVSIFAYRHQVHYGIILLVFILSFIGASQLAIALANWVVTRTVKPRLLPKMNFNNGIPQSEATLVAVPCMLTSLSSIEELVEALEVRYLANPHINIFYSLVADYRDADKAVLQEDQALLQHAVKNIEALNKKYSSPDQQEPDIFYLFIRNRQWSEAEKVWMGWERKRGKLGILNQLLLRLKKQKSDSEAISSSVDIKEGQPSEHLYADLFAHITGGVQLLPPIKYVITLDADTKLPRQSAAQMIATMAHPLNRPLYDLTKGRVVAGHGILQPRVAVSLPKSDDSLFVRMHSMDSGLDPYTRVSSDVYQDLYAEGSFIGKGIYQVDVFEKALSGRFPDNRILSHDLLEGCYLRSGLISDVALLEDYPDRYLLDMARQHRWIRGDWQIASWAFAWAPDKEGRLRKNPLSGLSKWKIADNLRRSLVAPSLVILLCIGWLLLPYPWLWTTCVIAVFVIPILLNSVWHLVHKPKDVDMKPHLREFAWKTWENFLIELFYIACLPFEAWQHLDGIGRTLWRMTISKKHLLQWTPSGLLKKRKRPTLSGVYTAMWTAPAAALIIGVFLYQISLDSFLVALPVLLLWALAPALVWRTNQPKKQNTETLSAEQLAFLHRISRKTWAFFETFVTKEENFLPPDNFQQEPRSVIAHRTSPTNMGLSLLASLSAYDFGYITVSNLLSRTRDTLHSMDNLERYQGHFYNWYDTLTLTPLPPRYISAVDSGNLAGHLITLRQGLLQLSYEPLITQQVFQGLLDTLQMELDSLGGQLLRATGDSVNKKAKEQRDKSYKKYYYELEGKLQSAIINVASHHHNLLFYYRSFRELLALSKTFVESQKTPVEQSAERKLNKIENNKASAPQPHITEATAKLHETGSDAHASPLQVLPTSGATRMHQELESLVELMDTTTPWIARLDSISQLEQEKITQNHPWLLQNASLIKIKNYPKKQTINRQDHFLKSESPAITSNSIQGAYSVSDLWNDIQAGSLAASRLIATAVDLSDISERLSDMDYSFLYDKEKHLLRIGYNVQEGQADKSYYDLLASEARLGIYVAIAQGKIPQDSWFALGRLLTGVGKTPVLLSWSGSMFEYLMPQLVMPTYENTLIEQTSKGLIKRQMAFAGSQNVPWGISESGYNAVDASLNYQYKAFGVPGLGLKRGLGEDLVIAPYATMLALMIRPSAATNNLQVMAEKGYTGEFGFYEAIDYTKSRLPRGADQAIIRSFMVHHQGMGFLALACVLRQARMQRRFETDPALQSSLLLLQEKIPKATIFYAHTPDNAQTGPVTEPSSIEIIRTPFTRHPEIKLLSNGHYHVMVSNAGGGYSRLNDLAVNRWREDGTMDNWGTFCYIKDIEQGAYWSNTYQPVGGTTDLYEAVFSQGHAEFRRKDDTIETRTEIVVSPEDNVEVRRIRITNRGSSVKTLEVTSYSEVVLAPQNADEAHPAFSNLFVETAILKQQEAILCTRRSRSADEMPPWMFHLMSLNGTGMQNATISYETDRARFIGRGRNTTRPIALDKPGMLSNTEGSVLDPIVAIRRTFELKAGHTATIDLIIGVAAQKETCQALLDKYQDRHLKNRAFELSWTHSQVLLRQINATEQEAKLYSKMASFILYPNEQFRAAPSIIASNYKTQSGLWAYSISGDLPIVLLRVQSEENIQLIRQLINAHTYWRLKGIKADLIIWNENFGSYRQDLHEQIQSLIALAGSVSINQQYGGIYLRSADQIPTEDRILMQTVARIIIDDQLGSLEKQILQAQKPKLLPPVLEPAMESGTRQDKTIISTRKLLPNGLVFNNGLGGFTKDGKEYIIRTSAALRTPMPWSNVIASEQLGCVITESGSCYTWYGNAHEYRLSPWMNDPVQDNQAEALYIRDEQTGQIWSPTPLPATGKGDFITRHGFGYTVFAHTENGISSELWVFVDKNLPVRYQWLKLKNISGKDRKLSVTGYVQWVLGDYPGKTAPYIVTEKVPDQPAILAYNRYSSSYPNAVAFYSIGSIAQNYSITADREAFIGRLGSLTNPAGLRRTRLSGKTGAGLDPCGALQTPVQLYSDQEIELHFCLGAAQDKQEALSFIEKTQNLEFIQQALSQVHENWNLILGQTKITTPDAALNFLSGGWLTYQTLSCRIWGRSGYYQSGGAFGFRDQLQDVMALLNTRSDIAKTQILLSASRQFRQGDVQHWWHPPQGRGVRTHCSDDYLWLPFVVAQYVFTTGDEAILEEQVTYLDGRPLNPGEDSYYDLPVITEDRESLYQHCIKAINHGLRMGLHGLPLMGTGDWNDGMDKVGEKGKGESIWLGFFLYSVLMQFKEIAHRVMDSKTVQLCQMEAEKLKTNLNQHGWDGNWYRRAYFDDGTPLGSHQNPECKIDSIAQSWSILSGAGGPDKKQTALQSLAEHLIRPKEGVILLLDPAFDKSDLNPGYIKGYAPGVRENGGQYTHAAIWAMMAFAEMGHHDKVWELFNMINPIAHTMTRQGVEIYKVEPYVMAADVYNSPQHRGRGGWTWYTGSAGWMQQFMFRFILGIRRSGNQLSFKPAVPGNWKGFKVDYRFGKSVFEIEINLQDTQRPKEGLTKYSLDGQPQDTPYVVLTDDGQTHQVFVS</sequence>
<dbReference type="Gene3D" id="2.70.98.40">
    <property type="entry name" value="Glycoside hydrolase, family 65, N-terminal domain"/>
    <property type="match status" value="2"/>
</dbReference>
<evidence type="ECO:0000256" key="3">
    <source>
        <dbReference type="SAM" id="Phobius"/>
    </source>
</evidence>
<dbReference type="InterPro" id="IPR012341">
    <property type="entry name" value="6hp_glycosidase-like_sf"/>
</dbReference>
<dbReference type="InterPro" id="IPR019282">
    <property type="entry name" value="Glycoamylase-like_cons_dom"/>
</dbReference>
<dbReference type="PANTHER" id="PTHR37469:SF2">
    <property type="entry name" value="CELLOBIONIC ACID PHOSPHORYLASE"/>
    <property type="match status" value="1"/>
</dbReference>
<evidence type="ECO:0000313" key="8">
    <source>
        <dbReference type="Proteomes" id="UP000199041"/>
    </source>
</evidence>
<dbReference type="SUPFAM" id="SSF74650">
    <property type="entry name" value="Galactose mutarotase-like"/>
    <property type="match status" value="2"/>
</dbReference>
<dbReference type="InterPro" id="IPR037820">
    <property type="entry name" value="GH94N_NdvB"/>
</dbReference>
<dbReference type="Gene3D" id="2.60.420.10">
    <property type="entry name" value="Maltose phosphorylase, domain 3"/>
    <property type="match status" value="1"/>
</dbReference>
<dbReference type="SUPFAM" id="SSF48208">
    <property type="entry name" value="Six-hairpin glycosidases"/>
    <property type="match status" value="1"/>
</dbReference>
<evidence type="ECO:0000259" key="5">
    <source>
        <dbReference type="Pfam" id="PF10091"/>
    </source>
</evidence>
<dbReference type="OrthoDB" id="9769991at2"/>
<dbReference type="Pfam" id="PF10091">
    <property type="entry name" value="Glycoamylase"/>
    <property type="match status" value="1"/>
</dbReference>
<feature type="transmembrane region" description="Helical" evidence="3">
    <location>
        <begin position="422"/>
        <end position="445"/>
    </location>
</feature>
<feature type="transmembrane region" description="Helical" evidence="3">
    <location>
        <begin position="881"/>
        <end position="903"/>
    </location>
</feature>
<dbReference type="SMART" id="SM01068">
    <property type="entry name" value="CBM_X"/>
    <property type="match status" value="2"/>
</dbReference>
<dbReference type="InterPro" id="IPR037824">
    <property type="entry name" value="GH94N_2_NdvB"/>
</dbReference>
<evidence type="ECO:0000259" key="6">
    <source>
        <dbReference type="Pfam" id="PF17167"/>
    </source>
</evidence>
<proteinExistence type="predicted"/>
<feature type="transmembrane region" description="Helical" evidence="3">
    <location>
        <begin position="1006"/>
        <end position="1025"/>
    </location>
</feature>
<name>A0A1H3WNF9_9BACT</name>
<feature type="domain" description="Glycoamylase-like" evidence="5">
    <location>
        <begin position="1471"/>
        <end position="1674"/>
    </location>
</feature>
<feature type="transmembrane region" description="Helical" evidence="3">
    <location>
        <begin position="451"/>
        <end position="477"/>
    </location>
</feature>
<dbReference type="Gene3D" id="1.50.10.140">
    <property type="match status" value="2"/>
</dbReference>
<gene>
    <name evidence="7" type="ORF">SAMN05192529_103111</name>
</gene>
<reference evidence="7 8" key="1">
    <citation type="submission" date="2016-10" db="EMBL/GenBank/DDBJ databases">
        <authorList>
            <person name="de Groot N.N."/>
        </authorList>
    </citation>
    <scope>NUCLEOTIDE SEQUENCE [LARGE SCALE GENOMIC DNA]</scope>
    <source>
        <strain evidence="7 8">Vu-144</strain>
    </source>
</reference>
<dbReference type="Pfam" id="PF06165">
    <property type="entry name" value="GH94_b-supersand"/>
    <property type="match status" value="2"/>
</dbReference>
<protein>
    <submittedName>
        <fullName evidence="7">Cyclic beta-1,2-glucan synthetase</fullName>
    </submittedName>
</protein>
<feature type="transmembrane region" description="Helical" evidence="3">
    <location>
        <begin position="1092"/>
        <end position="1112"/>
    </location>
</feature>
<feature type="transmembrane region" description="Helical" evidence="3">
    <location>
        <begin position="980"/>
        <end position="1000"/>
    </location>
</feature>
<dbReference type="Pfam" id="PF17167">
    <property type="entry name" value="Glyco_hydro_94"/>
    <property type="match status" value="1"/>
</dbReference>
<feature type="domain" description="Glycosyl hydrolase 94 supersandwich" evidence="4">
    <location>
        <begin position="2227"/>
        <end position="2498"/>
    </location>
</feature>
<evidence type="ECO:0000256" key="1">
    <source>
        <dbReference type="ARBA" id="ARBA00022676"/>
    </source>
</evidence>
<keyword evidence="3" id="KW-1133">Transmembrane helix</keyword>
<dbReference type="GO" id="GO:0005975">
    <property type="term" value="P:carbohydrate metabolic process"/>
    <property type="evidence" value="ECO:0007669"/>
    <property type="project" value="InterPro"/>
</dbReference>
<evidence type="ECO:0000259" key="4">
    <source>
        <dbReference type="Pfam" id="PF06165"/>
    </source>
</evidence>
<keyword evidence="1" id="KW-0328">Glycosyltransferase</keyword>
<keyword evidence="3" id="KW-0812">Transmembrane</keyword>
<feature type="transmembrane region" description="Helical" evidence="3">
    <location>
        <begin position="859"/>
        <end position="875"/>
    </location>
</feature>
<dbReference type="InterPro" id="IPR008928">
    <property type="entry name" value="6-hairpin_glycosidase_sf"/>
</dbReference>
<dbReference type="Gene3D" id="1.50.10.10">
    <property type="match status" value="1"/>
</dbReference>
<dbReference type="RefSeq" id="WP_091393929.1">
    <property type="nucleotide sequence ID" value="NZ_FNQY01000003.1"/>
</dbReference>
<dbReference type="CDD" id="cd11753">
    <property type="entry name" value="GH94N_ChvB_NdvB_2_like"/>
    <property type="match status" value="1"/>
</dbReference>
<dbReference type="InterPro" id="IPR033432">
    <property type="entry name" value="GH94_catalytic"/>
</dbReference>
<dbReference type="InterPro" id="IPR037018">
    <property type="entry name" value="GH65_N"/>
</dbReference>
<keyword evidence="3" id="KW-0472">Membrane</keyword>
<evidence type="ECO:0000313" key="7">
    <source>
        <dbReference type="EMBL" id="SDZ87728.1"/>
    </source>
</evidence>
<dbReference type="InterPro" id="IPR010383">
    <property type="entry name" value="Glyco_hydrolase_94_b-supersand"/>
</dbReference>
<keyword evidence="2" id="KW-0808">Transferase</keyword>
<accession>A0A1H3WNF9</accession>
<dbReference type="InterPro" id="IPR052047">
    <property type="entry name" value="GH94_Enzymes"/>
</dbReference>
<dbReference type="PANTHER" id="PTHR37469">
    <property type="entry name" value="CELLOBIONIC ACID PHOSPHORYLASE-RELATED"/>
    <property type="match status" value="1"/>
</dbReference>
<dbReference type="GO" id="GO:0030246">
    <property type="term" value="F:carbohydrate binding"/>
    <property type="evidence" value="ECO:0007669"/>
    <property type="project" value="InterPro"/>
</dbReference>
<feature type="domain" description="Glycosyl hydrolase 94 catalytic" evidence="6">
    <location>
        <begin position="2513"/>
        <end position="2936"/>
    </location>
</feature>
<dbReference type="STRING" id="551991.SAMN05192529_103111"/>
<dbReference type="CDD" id="cd11756">
    <property type="entry name" value="GH94N_ChvB_NdvB_1_like"/>
    <property type="match status" value="1"/>
</dbReference>
<evidence type="ECO:0000256" key="2">
    <source>
        <dbReference type="ARBA" id="ARBA00022679"/>
    </source>
</evidence>
<dbReference type="InterPro" id="IPR011013">
    <property type="entry name" value="Gal_mutarotase_sf_dom"/>
</dbReference>
<organism evidence="7 8">
    <name type="scientific">Arachidicoccus rhizosphaerae</name>
    <dbReference type="NCBI Taxonomy" id="551991"/>
    <lineage>
        <taxon>Bacteria</taxon>
        <taxon>Pseudomonadati</taxon>
        <taxon>Bacteroidota</taxon>
        <taxon>Chitinophagia</taxon>
        <taxon>Chitinophagales</taxon>
        <taxon>Chitinophagaceae</taxon>
        <taxon>Arachidicoccus</taxon>
    </lineage>
</organism>
<dbReference type="GO" id="GO:0016757">
    <property type="term" value="F:glycosyltransferase activity"/>
    <property type="evidence" value="ECO:0007669"/>
    <property type="project" value="UniProtKB-KW"/>
</dbReference>
<dbReference type="EMBL" id="FNQY01000003">
    <property type="protein sequence ID" value="SDZ87728.1"/>
    <property type="molecule type" value="Genomic_DNA"/>
</dbReference>
<feature type="domain" description="Glycosyl hydrolase 94 supersandwich" evidence="4">
    <location>
        <begin position="1718"/>
        <end position="1996"/>
    </location>
</feature>
<keyword evidence="8" id="KW-1185">Reference proteome</keyword>